<evidence type="ECO:0000313" key="1">
    <source>
        <dbReference type="EMBL" id="MBB5271525.1"/>
    </source>
</evidence>
<dbReference type="AlphaFoldDB" id="A0A7W8M8Q4"/>
<organism evidence="1 2">
    <name type="scientific">Quisquiliibacterium transsilvanicum</name>
    <dbReference type="NCBI Taxonomy" id="1549638"/>
    <lineage>
        <taxon>Bacteria</taxon>
        <taxon>Pseudomonadati</taxon>
        <taxon>Pseudomonadota</taxon>
        <taxon>Betaproteobacteria</taxon>
        <taxon>Burkholderiales</taxon>
        <taxon>Burkholderiaceae</taxon>
        <taxon>Quisquiliibacterium</taxon>
    </lineage>
</organism>
<name>A0A7W8M8Q4_9BURK</name>
<dbReference type="GO" id="GO:0003677">
    <property type="term" value="F:DNA binding"/>
    <property type="evidence" value="ECO:0007669"/>
    <property type="project" value="InterPro"/>
</dbReference>
<protein>
    <submittedName>
        <fullName evidence="1">Type II restriction enzyme</fullName>
        <ecNumber evidence="1">3.1.21.4</ecNumber>
    </submittedName>
</protein>
<dbReference type="EC" id="3.1.21.4" evidence="1"/>
<evidence type="ECO:0000313" key="2">
    <source>
        <dbReference type="Proteomes" id="UP000532440"/>
    </source>
</evidence>
<dbReference type="Proteomes" id="UP000532440">
    <property type="component" value="Unassembled WGS sequence"/>
</dbReference>
<accession>A0A7W8M8Q4</accession>
<dbReference type="RefSeq" id="WP_183965977.1">
    <property type="nucleotide sequence ID" value="NZ_JACHGB010000003.1"/>
</dbReference>
<keyword evidence="1" id="KW-0378">Hydrolase</keyword>
<sequence length="320" mass="35731">MPVNLDKPQLWKADIAQSVDMYNDWFMKFAPKAFRETRVQTTKDVEAALKATGNLTNIKPALLREHPEILPTLRMSTCPPIAVDRLIGLAGVSATLVKSMEQDKRLPVRMSACEADTHLVKIGEIIEKMADPDIFVWIGRQQPANQAEIHRAATIVADRLCGAVANPIIRNAQEKRQLAAIKAWLEARGYTQQPGGDGVKFDAMKPGTFSFRMNVPVKLEGGVQEVNIPVDAVIKPKKAKAGELPIFFEAKSAGDFTNTNKRRKEEAVKMAQLRSNYGANVRFNLFLCGYFDSGYLGYEAAEGIDWVWEHRIDDFTHFGI</sequence>
<comment type="caution">
    <text evidence="1">The sequence shown here is derived from an EMBL/GenBank/DDBJ whole genome shotgun (WGS) entry which is preliminary data.</text>
</comment>
<dbReference type="Pfam" id="PF09572">
    <property type="entry name" value="RE_XamI"/>
    <property type="match status" value="1"/>
</dbReference>
<dbReference type="InterPro" id="IPR019072">
    <property type="entry name" value="Restrct_endonuc_II_XamI"/>
</dbReference>
<gene>
    <name evidence="1" type="ORF">HNQ70_001535</name>
</gene>
<dbReference type="EMBL" id="JACHGB010000003">
    <property type="protein sequence ID" value="MBB5271525.1"/>
    <property type="molecule type" value="Genomic_DNA"/>
</dbReference>
<dbReference type="GO" id="GO:0009036">
    <property type="term" value="F:type II site-specific deoxyribonuclease activity"/>
    <property type="evidence" value="ECO:0007669"/>
    <property type="project" value="UniProtKB-EC"/>
</dbReference>
<dbReference type="GO" id="GO:0009307">
    <property type="term" value="P:DNA restriction-modification system"/>
    <property type="evidence" value="ECO:0007669"/>
    <property type="project" value="InterPro"/>
</dbReference>
<proteinExistence type="predicted"/>
<reference evidence="1 2" key="1">
    <citation type="submission" date="2020-08" db="EMBL/GenBank/DDBJ databases">
        <title>Genomic Encyclopedia of Type Strains, Phase IV (KMG-IV): sequencing the most valuable type-strain genomes for metagenomic binning, comparative biology and taxonomic classification.</title>
        <authorList>
            <person name="Goeker M."/>
        </authorList>
    </citation>
    <scope>NUCLEOTIDE SEQUENCE [LARGE SCALE GENOMIC DNA]</scope>
    <source>
        <strain evidence="1 2">DSM 29781</strain>
    </source>
</reference>
<keyword evidence="2" id="KW-1185">Reference proteome</keyword>